<dbReference type="Pfam" id="PF02023">
    <property type="entry name" value="SCAN"/>
    <property type="match status" value="1"/>
</dbReference>
<protein>
    <submittedName>
        <fullName evidence="16">Zinc finger and SCAN domain-containing protein 31-like</fullName>
    </submittedName>
</protein>
<dbReference type="InterPro" id="IPR036236">
    <property type="entry name" value="Znf_C2H2_sf"/>
</dbReference>
<dbReference type="PROSITE" id="PS50157">
    <property type="entry name" value="ZINC_FINGER_C2H2_2"/>
    <property type="match status" value="5"/>
</dbReference>
<evidence type="ECO:0000259" key="14">
    <source>
        <dbReference type="PROSITE" id="PS50804"/>
    </source>
</evidence>
<evidence type="ECO:0000256" key="2">
    <source>
        <dbReference type="ARBA" id="ARBA00006991"/>
    </source>
</evidence>
<evidence type="ECO:0000256" key="7">
    <source>
        <dbReference type="ARBA" id="ARBA00023015"/>
    </source>
</evidence>
<dbReference type="FunFam" id="1.10.4020.10:FF:000001">
    <property type="entry name" value="zinc finger protein 263 isoform X1"/>
    <property type="match status" value="1"/>
</dbReference>
<evidence type="ECO:0000256" key="8">
    <source>
        <dbReference type="ARBA" id="ARBA00023125"/>
    </source>
</evidence>
<evidence type="ECO:0000259" key="13">
    <source>
        <dbReference type="PROSITE" id="PS50157"/>
    </source>
</evidence>
<comment type="subcellular location">
    <subcellularLocation>
        <location evidence="1">Nucleus</location>
    </subcellularLocation>
</comment>
<feature type="domain" description="C2H2-type" evidence="13">
    <location>
        <begin position="410"/>
        <end position="437"/>
    </location>
</feature>
<dbReference type="RefSeq" id="XP_054831609.1">
    <property type="nucleotide sequence ID" value="XM_054975634.1"/>
</dbReference>
<evidence type="ECO:0000256" key="11">
    <source>
        <dbReference type="PROSITE-ProRule" id="PRU00042"/>
    </source>
</evidence>
<evidence type="ECO:0000256" key="1">
    <source>
        <dbReference type="ARBA" id="ARBA00004123"/>
    </source>
</evidence>
<evidence type="ECO:0000256" key="10">
    <source>
        <dbReference type="ARBA" id="ARBA00023242"/>
    </source>
</evidence>
<reference evidence="16" key="1">
    <citation type="submission" date="2025-08" db="UniProtKB">
        <authorList>
            <consortium name="RefSeq"/>
        </authorList>
    </citation>
    <scope>IDENTIFICATION</scope>
    <source>
        <tissue evidence="16">Blood</tissue>
    </source>
</reference>
<dbReference type="PROSITE" id="PS50804">
    <property type="entry name" value="SCAN_BOX"/>
    <property type="match status" value="1"/>
</dbReference>
<dbReference type="CDD" id="cd07936">
    <property type="entry name" value="SCAN"/>
    <property type="match status" value="1"/>
</dbReference>
<dbReference type="FunFam" id="3.30.160.60:FF:003000">
    <property type="entry name" value="Zinc finger and SCAN domain-containing 20"/>
    <property type="match status" value="1"/>
</dbReference>
<dbReference type="InterPro" id="IPR003309">
    <property type="entry name" value="SCAN_dom"/>
</dbReference>
<feature type="domain" description="C2H2-type" evidence="13">
    <location>
        <begin position="494"/>
        <end position="514"/>
    </location>
</feature>
<dbReference type="Proteomes" id="UP001190640">
    <property type="component" value="Chromosome 4"/>
</dbReference>
<dbReference type="InterPro" id="IPR038269">
    <property type="entry name" value="SCAN_sf"/>
</dbReference>
<name>A0AA97J633_EUBMA</name>
<keyword evidence="6" id="KW-0862">Zinc</keyword>
<proteinExistence type="inferred from homology"/>
<dbReference type="SMART" id="SM00431">
    <property type="entry name" value="SCAN"/>
    <property type="match status" value="1"/>
</dbReference>
<evidence type="ECO:0000256" key="4">
    <source>
        <dbReference type="ARBA" id="ARBA00022737"/>
    </source>
</evidence>
<dbReference type="AlphaFoldDB" id="A0AA97J633"/>
<dbReference type="FunFam" id="3.30.160.60:FF:002343">
    <property type="entry name" value="Zinc finger protein 33A"/>
    <property type="match status" value="1"/>
</dbReference>
<evidence type="ECO:0000256" key="12">
    <source>
        <dbReference type="SAM" id="MobiDB-lite"/>
    </source>
</evidence>
<keyword evidence="8" id="KW-0238">DNA-binding</keyword>
<gene>
    <name evidence="16" type="primary">LOC129327158</name>
</gene>
<dbReference type="SUPFAM" id="SSF47353">
    <property type="entry name" value="Retrovirus capsid dimerization domain-like"/>
    <property type="match status" value="1"/>
</dbReference>
<keyword evidence="15" id="KW-1185">Reference proteome</keyword>
<dbReference type="GO" id="GO:0005634">
    <property type="term" value="C:nucleus"/>
    <property type="evidence" value="ECO:0007669"/>
    <property type="project" value="UniProtKB-SubCell"/>
</dbReference>
<comment type="similarity">
    <text evidence="2">Belongs to the krueppel C2H2-type zinc-finger protein family.</text>
</comment>
<evidence type="ECO:0000256" key="6">
    <source>
        <dbReference type="ARBA" id="ARBA00022833"/>
    </source>
</evidence>
<sequence>MATEHADSSAPGLLRAEQGKRMKTEGQRPVVPEPGKGGGKDPRLIRSENIRDFWERTVPEEVTQEQRKGLQQRWESQLQEFLKAVETPNSERESPQILGPLPRNNTLAFRSSFVGTANSSQLPRGAQLLPGLSINAPSAKESLVAKDKTDCKKAKGEVLIEEPVNSYVECQLFRQFDYQEAEGPREACRHLRRLCHQWLKPERHTKEQILELVILEQFLAILPPGMQSWIGECSPQTCAQAVILAEDFLLRQQEDEIQEEQVTSPFEEGPAQKTPLDSWQRLHFGGLKQESDAGVSFLGEEKMCRKEKNLSESSGGLSPSWMLPGRVEQNIAICSDQGETSESLYENRLEKEVGQFINSLGTYEDLDESVLQQRNLLSERDNSCHVCGKIFRRRSNLIAHERTHSGERWYNCSDCGKSFVSRAAFLIHQRVHTGEKPYKCSYCGKGFNTGSSLTRHKRIHTGEKPYKCLDCGKRFNDYSNFIVHKRIHTGEKPYECSVCGKRFSDNSNFIKHHH</sequence>
<keyword evidence="7" id="KW-0805">Transcription regulation</keyword>
<dbReference type="SUPFAM" id="SSF57667">
    <property type="entry name" value="beta-beta-alpha zinc fingers"/>
    <property type="match status" value="3"/>
</dbReference>
<dbReference type="SMART" id="SM00355">
    <property type="entry name" value="ZnF_C2H2"/>
    <property type="match status" value="5"/>
</dbReference>
<accession>A0AA97J633</accession>
<evidence type="ECO:0000313" key="15">
    <source>
        <dbReference type="Proteomes" id="UP001190640"/>
    </source>
</evidence>
<evidence type="ECO:0000313" key="16">
    <source>
        <dbReference type="RefSeq" id="XP_054831609.1"/>
    </source>
</evidence>
<feature type="domain" description="C2H2-type" evidence="13">
    <location>
        <begin position="438"/>
        <end position="465"/>
    </location>
</feature>
<keyword evidence="9" id="KW-0804">Transcription</keyword>
<evidence type="ECO:0000256" key="5">
    <source>
        <dbReference type="ARBA" id="ARBA00022771"/>
    </source>
</evidence>
<dbReference type="FunFam" id="3.30.160.60:FF:000016">
    <property type="entry name" value="zinc finger protein 37 homolog"/>
    <property type="match status" value="1"/>
</dbReference>
<dbReference type="InterPro" id="IPR013087">
    <property type="entry name" value="Znf_C2H2_type"/>
</dbReference>
<dbReference type="PROSITE" id="PS00028">
    <property type="entry name" value="ZINC_FINGER_C2H2_1"/>
    <property type="match status" value="4"/>
</dbReference>
<dbReference type="PANTHER" id="PTHR23226:SF379">
    <property type="entry name" value="C2H2-TYPE DOMAIN-CONTAINING PROTEIN"/>
    <property type="match status" value="1"/>
</dbReference>
<feature type="region of interest" description="Disordered" evidence="12">
    <location>
        <begin position="1"/>
        <end position="46"/>
    </location>
</feature>
<evidence type="ECO:0000256" key="9">
    <source>
        <dbReference type="ARBA" id="ARBA00023163"/>
    </source>
</evidence>
<dbReference type="GO" id="GO:0008270">
    <property type="term" value="F:zinc ion binding"/>
    <property type="evidence" value="ECO:0007669"/>
    <property type="project" value="UniProtKB-KW"/>
</dbReference>
<keyword evidence="5 11" id="KW-0863">Zinc-finger</keyword>
<keyword evidence="10" id="KW-0539">Nucleus</keyword>
<feature type="domain" description="C2H2-type" evidence="13">
    <location>
        <begin position="466"/>
        <end position="493"/>
    </location>
</feature>
<dbReference type="FunFam" id="3.30.160.60:FF:000478">
    <property type="entry name" value="Zinc finger protein 133"/>
    <property type="match status" value="1"/>
</dbReference>
<dbReference type="GO" id="GO:0000978">
    <property type="term" value="F:RNA polymerase II cis-regulatory region sequence-specific DNA binding"/>
    <property type="evidence" value="ECO:0007669"/>
    <property type="project" value="TreeGrafter"/>
</dbReference>
<evidence type="ECO:0000256" key="3">
    <source>
        <dbReference type="ARBA" id="ARBA00022723"/>
    </source>
</evidence>
<dbReference type="PANTHER" id="PTHR23226">
    <property type="entry name" value="ZINC FINGER AND SCAN DOMAIN-CONTAINING"/>
    <property type="match status" value="1"/>
</dbReference>
<dbReference type="GeneID" id="129327158"/>
<dbReference type="FunFam" id="3.30.160.60:FF:000295">
    <property type="entry name" value="zinc finger protein 19"/>
    <property type="match status" value="1"/>
</dbReference>
<feature type="domain" description="C2H2-type" evidence="13">
    <location>
        <begin position="382"/>
        <end position="409"/>
    </location>
</feature>
<dbReference type="Gene3D" id="1.10.4020.10">
    <property type="entry name" value="DNA breaking-rejoining enzymes"/>
    <property type="match status" value="1"/>
</dbReference>
<feature type="domain" description="SCAN box" evidence="14">
    <location>
        <begin position="171"/>
        <end position="248"/>
    </location>
</feature>
<dbReference type="Gene3D" id="3.30.160.60">
    <property type="entry name" value="Classic Zinc Finger"/>
    <property type="match status" value="5"/>
</dbReference>
<organism evidence="15 16">
    <name type="scientific">Eublepharis macularius</name>
    <name type="common">Leopard gecko</name>
    <name type="synonym">Cyrtodactylus macularius</name>
    <dbReference type="NCBI Taxonomy" id="481883"/>
    <lineage>
        <taxon>Eukaryota</taxon>
        <taxon>Metazoa</taxon>
        <taxon>Chordata</taxon>
        <taxon>Craniata</taxon>
        <taxon>Vertebrata</taxon>
        <taxon>Euteleostomi</taxon>
        <taxon>Lepidosauria</taxon>
        <taxon>Squamata</taxon>
        <taxon>Bifurcata</taxon>
        <taxon>Gekkota</taxon>
        <taxon>Eublepharidae</taxon>
        <taxon>Eublepharinae</taxon>
        <taxon>Eublepharis</taxon>
    </lineage>
</organism>
<feature type="compositionally biased region" description="Basic and acidic residues" evidence="12">
    <location>
        <begin position="17"/>
        <end position="26"/>
    </location>
</feature>
<dbReference type="GO" id="GO:0000981">
    <property type="term" value="F:DNA-binding transcription factor activity, RNA polymerase II-specific"/>
    <property type="evidence" value="ECO:0007669"/>
    <property type="project" value="TreeGrafter"/>
</dbReference>
<dbReference type="KEGG" id="emc:129327158"/>
<dbReference type="Pfam" id="PF00096">
    <property type="entry name" value="zf-C2H2"/>
    <property type="match status" value="5"/>
</dbReference>
<keyword evidence="4" id="KW-0677">Repeat</keyword>
<keyword evidence="3" id="KW-0479">Metal-binding</keyword>